<dbReference type="PROSITE" id="PS50157">
    <property type="entry name" value="ZINC_FINGER_C2H2_2"/>
    <property type="match status" value="1"/>
</dbReference>
<proteinExistence type="predicted"/>
<reference evidence="3" key="1">
    <citation type="submission" date="2020-11" db="EMBL/GenBank/DDBJ databases">
        <authorList>
            <consortium name="DOE Joint Genome Institute"/>
            <person name="Ahrendt S."/>
            <person name="Riley R."/>
            <person name="Andreopoulos W."/>
            <person name="Labutti K."/>
            <person name="Pangilinan J."/>
            <person name="Ruiz-Duenas F.J."/>
            <person name="Barrasa J.M."/>
            <person name="Sanchez-Garcia M."/>
            <person name="Camarero S."/>
            <person name="Miyauchi S."/>
            <person name="Serrano A."/>
            <person name="Linde D."/>
            <person name="Babiker R."/>
            <person name="Drula E."/>
            <person name="Ayuso-Fernandez I."/>
            <person name="Pacheco R."/>
            <person name="Padilla G."/>
            <person name="Ferreira P."/>
            <person name="Barriuso J."/>
            <person name="Kellner H."/>
            <person name="Castanera R."/>
            <person name="Alfaro M."/>
            <person name="Ramirez L."/>
            <person name="Pisabarro A.G."/>
            <person name="Kuo A."/>
            <person name="Tritt A."/>
            <person name="Lipzen A."/>
            <person name="He G."/>
            <person name="Yan M."/>
            <person name="Ng V."/>
            <person name="Cullen D."/>
            <person name="Martin F."/>
            <person name="Rosso M.-N."/>
            <person name="Henrissat B."/>
            <person name="Hibbett D."/>
            <person name="Martinez A.T."/>
            <person name="Grigoriev I.V."/>
        </authorList>
    </citation>
    <scope>NUCLEOTIDE SEQUENCE</scope>
    <source>
        <strain evidence="3">AH 40177</strain>
    </source>
</reference>
<accession>A0A9P5PYL6</accession>
<feature type="domain" description="C2H2-type" evidence="2">
    <location>
        <begin position="161"/>
        <end position="188"/>
    </location>
</feature>
<dbReference type="OrthoDB" id="3060269at2759"/>
<protein>
    <recommendedName>
        <fullName evidence="2">C2H2-type domain-containing protein</fullName>
    </recommendedName>
</protein>
<evidence type="ECO:0000259" key="2">
    <source>
        <dbReference type="PROSITE" id="PS50157"/>
    </source>
</evidence>
<gene>
    <name evidence="3" type="ORF">BDP27DRAFT_426208</name>
</gene>
<evidence type="ECO:0000313" key="3">
    <source>
        <dbReference type="EMBL" id="KAF9072293.1"/>
    </source>
</evidence>
<sequence>MTKVSQKHRGCYAIFLKPLYPPLTGLVFDTLTTSFTTHLHLYIVLEMLFGSVPATRAQISYHYAQYCHRWYFLHRSGKPCTMEMWYSFAQVYSGSEQEFEAWLWGVPVLPYIPSSHQYPVDDDAMTPGPQFHCFSHECTKKYLSRQSRDNHFDSTHLGMRFGCQFCGNLFMNRNSVRRHETQRCPRRP</sequence>
<dbReference type="PROSITE" id="PS00028">
    <property type="entry name" value="ZINC_FINGER_C2H2_1"/>
    <property type="match status" value="1"/>
</dbReference>
<dbReference type="GO" id="GO:0008270">
    <property type="term" value="F:zinc ion binding"/>
    <property type="evidence" value="ECO:0007669"/>
    <property type="project" value="UniProtKB-KW"/>
</dbReference>
<evidence type="ECO:0000313" key="4">
    <source>
        <dbReference type="Proteomes" id="UP000772434"/>
    </source>
</evidence>
<evidence type="ECO:0000256" key="1">
    <source>
        <dbReference type="PROSITE-ProRule" id="PRU00042"/>
    </source>
</evidence>
<keyword evidence="4" id="KW-1185">Reference proteome</keyword>
<dbReference type="Proteomes" id="UP000772434">
    <property type="component" value="Unassembled WGS sequence"/>
</dbReference>
<dbReference type="AlphaFoldDB" id="A0A9P5PYL6"/>
<name>A0A9P5PYL6_9AGAR</name>
<keyword evidence="1" id="KW-0863">Zinc-finger</keyword>
<dbReference type="InterPro" id="IPR013087">
    <property type="entry name" value="Znf_C2H2_type"/>
</dbReference>
<dbReference type="EMBL" id="JADNRY010000025">
    <property type="protein sequence ID" value="KAF9072293.1"/>
    <property type="molecule type" value="Genomic_DNA"/>
</dbReference>
<keyword evidence="1" id="KW-0862">Zinc</keyword>
<keyword evidence="1" id="KW-0479">Metal-binding</keyword>
<comment type="caution">
    <text evidence="3">The sequence shown here is derived from an EMBL/GenBank/DDBJ whole genome shotgun (WGS) entry which is preliminary data.</text>
</comment>
<organism evidence="3 4">
    <name type="scientific">Rhodocollybia butyracea</name>
    <dbReference type="NCBI Taxonomy" id="206335"/>
    <lineage>
        <taxon>Eukaryota</taxon>
        <taxon>Fungi</taxon>
        <taxon>Dikarya</taxon>
        <taxon>Basidiomycota</taxon>
        <taxon>Agaricomycotina</taxon>
        <taxon>Agaricomycetes</taxon>
        <taxon>Agaricomycetidae</taxon>
        <taxon>Agaricales</taxon>
        <taxon>Marasmiineae</taxon>
        <taxon>Omphalotaceae</taxon>
        <taxon>Rhodocollybia</taxon>
    </lineage>
</organism>